<gene>
    <name evidence="1" type="ORF">LEP1GSC103_1054</name>
</gene>
<dbReference type="Proteomes" id="UP000014570">
    <property type="component" value="Unassembled WGS sequence"/>
</dbReference>
<dbReference type="EMBL" id="AHNP02000013">
    <property type="protein sequence ID" value="EPG56497.1"/>
    <property type="molecule type" value="Genomic_DNA"/>
</dbReference>
<evidence type="ECO:0000313" key="2">
    <source>
        <dbReference type="Proteomes" id="UP000014570"/>
    </source>
</evidence>
<evidence type="ECO:0000313" key="1">
    <source>
        <dbReference type="EMBL" id="EPG56497.1"/>
    </source>
</evidence>
<proteinExistence type="predicted"/>
<name>A0AAV3J793_LEPBO</name>
<dbReference type="AlphaFoldDB" id="A0AAV3J793"/>
<organism evidence="1 2">
    <name type="scientific">Leptospira borgpetersenii serovar Javanica str. UI 09931</name>
    <dbReference type="NCBI Taxonomy" id="1049767"/>
    <lineage>
        <taxon>Bacteria</taxon>
        <taxon>Pseudomonadati</taxon>
        <taxon>Spirochaetota</taxon>
        <taxon>Spirochaetia</taxon>
        <taxon>Leptospirales</taxon>
        <taxon>Leptospiraceae</taxon>
        <taxon>Leptospira</taxon>
    </lineage>
</organism>
<accession>A0AAV3J793</accession>
<reference evidence="1 2" key="1">
    <citation type="submission" date="2013-04" db="EMBL/GenBank/DDBJ databases">
        <authorList>
            <person name="Harkins D.M."/>
            <person name="Durkin A.S."/>
            <person name="Brinkac L.M."/>
            <person name="Haft D.H."/>
            <person name="Selengut J.D."/>
            <person name="Sanka R."/>
            <person name="DePew J."/>
            <person name="Purushe J."/>
            <person name="Chanthongthip A."/>
            <person name="Lattana O."/>
            <person name="Phetsouvanh R."/>
            <person name="Newton P.N."/>
            <person name="Vinetz J.M."/>
            <person name="Sutton G.G."/>
            <person name="Nierman W.C."/>
            <person name="Fouts D.E."/>
        </authorList>
    </citation>
    <scope>NUCLEOTIDE SEQUENCE [LARGE SCALE GENOMIC DNA]</scope>
    <source>
        <strain evidence="1 2">UI 09931</strain>
    </source>
</reference>
<comment type="caution">
    <text evidence="1">The sequence shown here is derived from an EMBL/GenBank/DDBJ whole genome shotgun (WGS) entry which is preliminary data.</text>
</comment>
<protein>
    <submittedName>
        <fullName evidence="1">Uncharacterized protein</fullName>
    </submittedName>
</protein>
<sequence length="69" mass="7718">MFSETIPSIKKFFAASLVRKCVHKKEPTSSFLCILLESNGKELVSFEFYGVASFSSESTKTFHFISQGS</sequence>